<dbReference type="EMBL" id="VDMA02000018">
    <property type="protein sequence ID" value="KAB8181155.1"/>
    <property type="molecule type" value="Genomic_DNA"/>
</dbReference>
<dbReference type="GO" id="GO:0030976">
    <property type="term" value="F:thiamine pyrophosphate binding"/>
    <property type="evidence" value="ECO:0007669"/>
    <property type="project" value="InterPro"/>
</dbReference>
<dbReference type="PANTHER" id="PTHR18968:SF9">
    <property type="entry name" value="3D-(3,5_4)-TRIHYDROXYCYCLOHEXANE-1,2-DIONE HYDROLASE"/>
    <property type="match status" value="1"/>
</dbReference>
<feature type="domain" description="Thiamine pyrophosphate enzyme TPP-binding" evidence="5">
    <location>
        <begin position="413"/>
        <end position="570"/>
    </location>
</feature>
<dbReference type="InterPro" id="IPR011766">
    <property type="entry name" value="TPP_enzyme_TPP-bd"/>
</dbReference>
<dbReference type="PROSITE" id="PS00187">
    <property type="entry name" value="TPP_ENZYMES"/>
    <property type="match status" value="1"/>
</dbReference>
<dbReference type="SUPFAM" id="SSF52467">
    <property type="entry name" value="DHS-like NAD/FAD-binding domain"/>
    <property type="match status" value="1"/>
</dbReference>
<dbReference type="InterPro" id="IPR029061">
    <property type="entry name" value="THDP-binding"/>
</dbReference>
<dbReference type="PANTHER" id="PTHR18968">
    <property type="entry name" value="THIAMINE PYROPHOSPHATE ENZYMES"/>
    <property type="match status" value="1"/>
</dbReference>
<dbReference type="CDD" id="cd07035">
    <property type="entry name" value="TPP_PYR_POX_like"/>
    <property type="match status" value="1"/>
</dbReference>
<dbReference type="GO" id="GO:0019310">
    <property type="term" value="P:inositol catabolic process"/>
    <property type="evidence" value="ECO:0007669"/>
    <property type="project" value="InterPro"/>
</dbReference>
<feature type="domain" description="Thiamine pyrophosphate enzyme N-terminal TPP-binding" evidence="6">
    <location>
        <begin position="58"/>
        <end position="135"/>
    </location>
</feature>
<dbReference type="RefSeq" id="WP_139578304.1">
    <property type="nucleotide sequence ID" value="NZ_VDMA02000018.1"/>
</dbReference>
<dbReference type="Pfam" id="PF02776">
    <property type="entry name" value="TPP_enzyme_N"/>
    <property type="match status" value="1"/>
</dbReference>
<dbReference type="InterPro" id="IPR045229">
    <property type="entry name" value="TPP_enz"/>
</dbReference>
<evidence type="ECO:0000313" key="7">
    <source>
        <dbReference type="EMBL" id="KAB8181155.1"/>
    </source>
</evidence>
<dbReference type="GO" id="GO:0000287">
    <property type="term" value="F:magnesium ion binding"/>
    <property type="evidence" value="ECO:0007669"/>
    <property type="project" value="InterPro"/>
</dbReference>
<dbReference type="EC" id="3.7.1.22" evidence="7"/>
<name>A0A5N6BL48_9ACTN</name>
<comment type="similarity">
    <text evidence="1 3">Belongs to the TPP enzyme family.</text>
</comment>
<evidence type="ECO:0000256" key="1">
    <source>
        <dbReference type="ARBA" id="ARBA00007812"/>
    </source>
</evidence>
<dbReference type="Proteomes" id="UP000313066">
    <property type="component" value="Unassembled WGS sequence"/>
</dbReference>
<dbReference type="InterPro" id="IPR012000">
    <property type="entry name" value="Thiamin_PyroP_enz_cen_dom"/>
</dbReference>
<accession>A0A5N6BL48</accession>
<sequence length="616" mass="65333">MTNTTRLTVAQALVRFLAQQWTERDGVEHRLIAGCIGIFGHGNVAGIGQALAEQGAGTHDPLPYYLARNEQAMVHTAVGYARQSDRLSTLACTSSIGPGATNMVTGAALATINRLPVLLLPGDLFATRVASPVLQELEDPRSYDVSVNDCLKPVSRFWDRVNRPEQLPAALLGAMRVLTDPAETGAVTLALPQDVQAEAYDWPEELFARRVWHVARPVPEPAALARAAELLRGSRRPLIVAGGGVRYSGACAELARFAGRHGVPVAETQAGKGALPYDHPCAVGAIGHTGTRAADTLAREADLVIGIGTRYSDFTTASRTLFRQAGFLNVNVAAFDAAKHAAETLVADAREALKALDDVDWRADPDWTGRAAELAAGWQAETDRFYGGTELTQPVVLGVLNEVAAGGVVVNAAGSMPGDLHRLWRASDPGQYHVEYGYSCMGYEIAGGLGVKLAAPEREVFVLVGDGSYLMMAQEIATAVQEGVKLVIVLVDNQGFASIGALSESVGALRLGTAYRKRGPDGRLDGERLPVDLAANAASLGADVLTAADPQTLRTALAKAVASPRTTVVYVETVPGPAPAAEAWWDVPVAEVSGLAEARAARERYDEAKRDQRPYL</sequence>
<organism evidence="7 8">
    <name type="scientific">Microbispora catharanthi</name>
    <dbReference type="NCBI Taxonomy" id="1712871"/>
    <lineage>
        <taxon>Bacteria</taxon>
        <taxon>Bacillati</taxon>
        <taxon>Actinomycetota</taxon>
        <taxon>Actinomycetes</taxon>
        <taxon>Streptosporangiales</taxon>
        <taxon>Streptosporangiaceae</taxon>
        <taxon>Microbispora</taxon>
    </lineage>
</organism>
<feature type="domain" description="Thiamine pyrophosphate enzyme central" evidence="4">
    <location>
        <begin position="224"/>
        <end position="356"/>
    </location>
</feature>
<dbReference type="InterPro" id="IPR000399">
    <property type="entry name" value="TPP-bd_CS"/>
</dbReference>
<dbReference type="SUPFAM" id="SSF52518">
    <property type="entry name" value="Thiamin diphosphate-binding fold (THDP-binding)"/>
    <property type="match status" value="2"/>
</dbReference>
<proteinExistence type="inferred from homology"/>
<dbReference type="GO" id="GO:0050660">
    <property type="term" value="F:flavin adenine dinucleotide binding"/>
    <property type="evidence" value="ECO:0007669"/>
    <property type="project" value="TreeGrafter"/>
</dbReference>
<evidence type="ECO:0000259" key="4">
    <source>
        <dbReference type="Pfam" id="PF00205"/>
    </source>
</evidence>
<evidence type="ECO:0000259" key="5">
    <source>
        <dbReference type="Pfam" id="PF02775"/>
    </source>
</evidence>
<dbReference type="GO" id="GO:0009099">
    <property type="term" value="P:L-valine biosynthetic process"/>
    <property type="evidence" value="ECO:0007669"/>
    <property type="project" value="TreeGrafter"/>
</dbReference>
<dbReference type="GO" id="GO:0102481">
    <property type="term" value="F:3D-(3,5/4)-trihydroxycyclohexane-1,2-dione hydrolase activity"/>
    <property type="evidence" value="ECO:0007669"/>
    <property type="project" value="UniProtKB-EC"/>
</dbReference>
<reference evidence="7 8" key="1">
    <citation type="submission" date="2019-10" db="EMBL/GenBank/DDBJ databases">
        <title>Nonomuraea sp. nov., isolated from Phyllanthus amarus.</title>
        <authorList>
            <person name="Klykleung N."/>
            <person name="Tanasupawat S."/>
        </authorList>
    </citation>
    <scope>NUCLEOTIDE SEQUENCE [LARGE SCALE GENOMIC DNA]</scope>
    <source>
        <strain evidence="7 8">CR1-09</strain>
    </source>
</reference>
<evidence type="ECO:0000259" key="6">
    <source>
        <dbReference type="Pfam" id="PF02776"/>
    </source>
</evidence>
<dbReference type="GO" id="GO:0005948">
    <property type="term" value="C:acetolactate synthase complex"/>
    <property type="evidence" value="ECO:0007669"/>
    <property type="project" value="TreeGrafter"/>
</dbReference>
<evidence type="ECO:0000313" key="8">
    <source>
        <dbReference type="Proteomes" id="UP000313066"/>
    </source>
</evidence>
<dbReference type="NCBIfam" id="TIGR04377">
    <property type="entry name" value="myo_inos_iolD"/>
    <property type="match status" value="1"/>
</dbReference>
<keyword evidence="2 3" id="KW-0786">Thiamine pyrophosphate</keyword>
<dbReference type="GO" id="GO:0009097">
    <property type="term" value="P:isoleucine biosynthetic process"/>
    <property type="evidence" value="ECO:0007669"/>
    <property type="project" value="TreeGrafter"/>
</dbReference>
<comment type="caution">
    <text evidence="7">The sequence shown here is derived from an EMBL/GenBank/DDBJ whole genome shotgun (WGS) entry which is preliminary data.</text>
</comment>
<dbReference type="Pfam" id="PF02775">
    <property type="entry name" value="TPP_enzyme_C"/>
    <property type="match status" value="1"/>
</dbReference>
<keyword evidence="8" id="KW-1185">Reference proteome</keyword>
<evidence type="ECO:0000256" key="3">
    <source>
        <dbReference type="RuleBase" id="RU362132"/>
    </source>
</evidence>
<dbReference type="AlphaFoldDB" id="A0A5N6BL48"/>
<keyword evidence="7" id="KW-0378">Hydrolase</keyword>
<evidence type="ECO:0000256" key="2">
    <source>
        <dbReference type="ARBA" id="ARBA00023052"/>
    </source>
</evidence>
<dbReference type="Gene3D" id="3.40.50.970">
    <property type="match status" value="2"/>
</dbReference>
<dbReference type="Gene3D" id="3.40.50.1220">
    <property type="entry name" value="TPP-binding domain"/>
    <property type="match status" value="1"/>
</dbReference>
<gene>
    <name evidence="7" type="primary">iolD</name>
    <name evidence="7" type="ORF">FH610_029525</name>
</gene>
<dbReference type="Pfam" id="PF00205">
    <property type="entry name" value="TPP_enzyme_M"/>
    <property type="match status" value="1"/>
</dbReference>
<dbReference type="GO" id="GO:0003984">
    <property type="term" value="F:acetolactate synthase activity"/>
    <property type="evidence" value="ECO:0007669"/>
    <property type="project" value="TreeGrafter"/>
</dbReference>
<dbReference type="InterPro" id="IPR029035">
    <property type="entry name" value="DHS-like_NAD/FAD-binding_dom"/>
</dbReference>
<protein>
    <submittedName>
        <fullName evidence="7">3D-(3,5/4)-trihydroxycyclohexane-1,2-dione acylhydrolase (Decyclizing)</fullName>
        <ecNumber evidence="7">3.7.1.22</ecNumber>
    </submittedName>
</protein>
<dbReference type="InterPro" id="IPR030817">
    <property type="entry name" value="Myo_inos_IolD"/>
</dbReference>
<dbReference type="InterPro" id="IPR012001">
    <property type="entry name" value="Thiamin_PyroP_enz_TPP-bd_dom"/>
</dbReference>